<keyword evidence="5" id="KW-0732">Signal</keyword>
<dbReference type="Pfam" id="PF26410">
    <property type="entry name" value="GH5_mannosidase"/>
    <property type="match status" value="1"/>
</dbReference>
<evidence type="ECO:0000256" key="1">
    <source>
        <dbReference type="ARBA" id="ARBA00001678"/>
    </source>
</evidence>
<feature type="signal peptide" evidence="5">
    <location>
        <begin position="1"/>
        <end position="17"/>
    </location>
</feature>
<comment type="catalytic activity">
    <reaction evidence="1">
        <text>Random hydrolysis of (1-&gt;4)-beta-D-mannosidic linkages in mannans, galactomannans and glucomannans.</text>
        <dbReference type="EC" id="3.2.1.78"/>
    </reaction>
</comment>
<dbReference type="InterPro" id="IPR045053">
    <property type="entry name" value="MAN-like"/>
</dbReference>
<evidence type="ECO:0000256" key="4">
    <source>
        <dbReference type="ARBA" id="ARBA00023295"/>
    </source>
</evidence>
<gene>
    <name evidence="7" type="ordered locus">M5M_16800</name>
</gene>
<dbReference type="EMBL" id="CP003746">
    <property type="protein sequence ID" value="AFV00491.1"/>
    <property type="molecule type" value="Genomic_DNA"/>
</dbReference>
<evidence type="ECO:0000256" key="5">
    <source>
        <dbReference type="SAM" id="SignalP"/>
    </source>
</evidence>
<dbReference type="Gene3D" id="3.20.20.80">
    <property type="entry name" value="Glycosidases"/>
    <property type="match status" value="1"/>
</dbReference>
<proteinExistence type="predicted"/>
<dbReference type="InterPro" id="IPR017853">
    <property type="entry name" value="GH"/>
</dbReference>
<keyword evidence="4" id="KW-0326">Glycosidase</keyword>
<keyword evidence="3" id="KW-0378">Hydrolase</keyword>
<evidence type="ECO:0000313" key="8">
    <source>
        <dbReference type="Proteomes" id="UP000000466"/>
    </source>
</evidence>
<feature type="domain" description="Glycoside hydrolase family 5" evidence="6">
    <location>
        <begin position="34"/>
        <end position="434"/>
    </location>
</feature>
<evidence type="ECO:0000256" key="2">
    <source>
        <dbReference type="ARBA" id="ARBA00012706"/>
    </source>
</evidence>
<dbReference type="SUPFAM" id="SSF51445">
    <property type="entry name" value="(Trans)glycosidases"/>
    <property type="match status" value="1"/>
</dbReference>
<name>K4KQE4_SIMAS</name>
<dbReference type="eggNOG" id="COG3934">
    <property type="taxonomic scope" value="Bacteria"/>
</dbReference>
<dbReference type="EC" id="3.2.1.78" evidence="2"/>
<dbReference type="PANTHER" id="PTHR31451">
    <property type="match status" value="1"/>
</dbReference>
<dbReference type="KEGG" id="saga:M5M_16800"/>
<evidence type="ECO:0000259" key="6">
    <source>
        <dbReference type="Pfam" id="PF26410"/>
    </source>
</evidence>
<dbReference type="PANTHER" id="PTHR31451:SF40">
    <property type="entry name" value="GLYCOSIDE HYDROLASE FAMILY 5 DOMAIN-CONTAINING PROTEIN"/>
    <property type="match status" value="1"/>
</dbReference>
<dbReference type="InterPro" id="IPR001547">
    <property type="entry name" value="Glyco_hydro_5"/>
</dbReference>
<dbReference type="GO" id="GO:0016985">
    <property type="term" value="F:mannan endo-1,4-beta-mannosidase activity"/>
    <property type="evidence" value="ECO:0007669"/>
    <property type="project" value="TreeGrafter"/>
</dbReference>
<accession>K4KQE4</accession>
<feature type="chain" id="PRO_5003880082" description="mannan endo-1,4-beta-mannosidase" evidence="5">
    <location>
        <begin position="18"/>
        <end position="443"/>
    </location>
</feature>
<dbReference type="STRING" id="1117647.M5M_16800"/>
<dbReference type="AlphaFoldDB" id="K4KQE4"/>
<protein>
    <recommendedName>
        <fullName evidence="2">mannan endo-1,4-beta-mannosidase</fullName>
        <ecNumber evidence="2">3.2.1.78</ecNumber>
    </recommendedName>
</protein>
<keyword evidence="8" id="KW-1185">Reference proteome</keyword>
<evidence type="ECO:0000313" key="7">
    <source>
        <dbReference type="EMBL" id="AFV00491.1"/>
    </source>
</evidence>
<dbReference type="Proteomes" id="UP000000466">
    <property type="component" value="Chromosome"/>
</dbReference>
<reference evidence="7 8" key="1">
    <citation type="journal article" date="2013" name="Genome Announc.">
        <title>Complete genome sequence of Simiduia agarivorans SA1(T), a marine bacterium able to degrade a variety of polysaccharides.</title>
        <authorList>
            <person name="Lin S.Y."/>
            <person name="Shieh W.Y."/>
            <person name="Chen J.S."/>
            <person name="Tang S.L."/>
        </authorList>
    </citation>
    <scope>NUCLEOTIDE SEQUENCE [LARGE SCALE GENOMIC DNA]</scope>
    <source>
        <strain evidence="8">DSM 21679 / JCM 13881 / BCRC 17597 / SA1</strain>
    </source>
</reference>
<dbReference type="GO" id="GO:0000272">
    <property type="term" value="P:polysaccharide catabolic process"/>
    <property type="evidence" value="ECO:0007669"/>
    <property type="project" value="InterPro"/>
</dbReference>
<organism evidence="7 8">
    <name type="scientific">Simiduia agarivorans (strain DSM 21679 / JCM 13881 / BCRC 17597 / SA1)</name>
    <dbReference type="NCBI Taxonomy" id="1117647"/>
    <lineage>
        <taxon>Bacteria</taxon>
        <taxon>Pseudomonadati</taxon>
        <taxon>Pseudomonadota</taxon>
        <taxon>Gammaproteobacteria</taxon>
        <taxon>Cellvibrionales</taxon>
        <taxon>Cellvibrionaceae</taxon>
        <taxon>Simiduia</taxon>
    </lineage>
</organism>
<sequence>MIKKMLFTPLVVLHVLACSEPGTTSPPTPEAVSHFVKVEGTQFLLDDQPYRFAGTNYWYGAYVGAEDPARLSAELDFLAAHKITNLRVLAVSEKSELTRAVTPAMLDAEGTLDATLVKGLDRFLAEAGKRDMKVVLFLTNFWQWSGGMTQYNQWFSGTPLLDPDTTGRWDDYMESSADFYTCSGCQAHYQSVIRQLVNRVNSVNGIAYKDDPTIMSWQLANEPRPGGNEYSQSRADAYVAWIDTSARLIKSLAPNQLVSTGSEGIKGSQESKDTYLRAHQSPYVDYMTVHLWIKNWGWFDIHNAETTIETAKTNALNYLREHNAMAMQLGKPLVLEEFGAERDEGELAPETSTLYRDDYYRTVFEFIEENTGKAFAGTNFWAFAGAGRAGANPELWAPGDDYLGDPPQEPQGLNGVFDSDSTTLSIIRRHADRIRIGPIKTAP</sequence>
<dbReference type="HOGENOM" id="CLU_031603_2_0_6"/>
<evidence type="ECO:0000256" key="3">
    <source>
        <dbReference type="ARBA" id="ARBA00022801"/>
    </source>
</evidence>